<dbReference type="Proteomes" id="UP000004980">
    <property type="component" value="Unassembled WGS sequence"/>
</dbReference>
<evidence type="ECO:0000313" key="1">
    <source>
        <dbReference type="EMBL" id="EIN02305.1"/>
    </source>
</evidence>
<evidence type="ECO:0008006" key="3">
    <source>
        <dbReference type="Google" id="ProtNLM"/>
    </source>
</evidence>
<gene>
    <name evidence="1" type="ORF">WQE_04932</name>
</gene>
<accession>A0ABN0FU75</accession>
<dbReference type="RefSeq" id="WP_007578295.1">
    <property type="nucleotide sequence ID" value="NZ_AKAU01000036.1"/>
</dbReference>
<keyword evidence="2" id="KW-1185">Reference proteome</keyword>
<sequence length="160" mass="18126">MGRQSSIPAVHVEIGTIRRTSTTSAHKWLFFAMARLELSAEVIARILDHMRRAVAFTFEPFWTYRNWRFGVEAGPSIFRGTWDATATSLTDTPWWGPAGSVETFHHQPKWERGAVVGFGVSYQLVTVRYNYIFSKTHTYGPDNPPPGWSGAHMVTVGFTF</sequence>
<reference evidence="1 2" key="1">
    <citation type="journal article" date="2012" name="J. Bacteriol.">
        <title>Draft Genome Sequence of the Soil Bacterium Burkholderia terrae Strain BS001, Which Interacts with Fungal Surface Structures.</title>
        <authorList>
            <person name="Nazir R."/>
            <person name="Hansen M.A."/>
            <person name="Sorensen S."/>
            <person name="van Elsas J.D."/>
        </authorList>
    </citation>
    <scope>NUCLEOTIDE SEQUENCE [LARGE SCALE GENOMIC DNA]</scope>
    <source>
        <strain evidence="1 2">BS001</strain>
    </source>
</reference>
<name>A0ABN0FU75_9BURK</name>
<comment type="caution">
    <text evidence="1">The sequence shown here is derived from an EMBL/GenBank/DDBJ whole genome shotgun (WGS) entry which is preliminary data.</text>
</comment>
<protein>
    <recommendedName>
        <fullName evidence="3">Lipid A 3-O-deacylase (PagL)</fullName>
    </recommendedName>
</protein>
<dbReference type="EMBL" id="AKAU01000036">
    <property type="protein sequence ID" value="EIN02305.1"/>
    <property type="molecule type" value="Genomic_DNA"/>
</dbReference>
<organism evidence="1 2">
    <name type="scientific">Paraburkholderia hospita</name>
    <dbReference type="NCBI Taxonomy" id="169430"/>
    <lineage>
        <taxon>Bacteria</taxon>
        <taxon>Pseudomonadati</taxon>
        <taxon>Pseudomonadota</taxon>
        <taxon>Betaproteobacteria</taxon>
        <taxon>Burkholderiales</taxon>
        <taxon>Burkholderiaceae</taxon>
        <taxon>Paraburkholderia</taxon>
    </lineage>
</organism>
<evidence type="ECO:0000313" key="2">
    <source>
        <dbReference type="Proteomes" id="UP000004980"/>
    </source>
</evidence>
<proteinExistence type="predicted"/>